<dbReference type="EMBL" id="JAYMGO010000201">
    <property type="protein sequence ID" value="KAL1246635.1"/>
    <property type="molecule type" value="Genomic_DNA"/>
</dbReference>
<feature type="chain" id="PRO_5045241430" evidence="1">
    <location>
        <begin position="23"/>
        <end position="110"/>
    </location>
</feature>
<feature type="signal peptide" evidence="1">
    <location>
        <begin position="1"/>
        <end position="22"/>
    </location>
</feature>
<evidence type="ECO:0000313" key="3">
    <source>
        <dbReference type="Proteomes" id="UP001558613"/>
    </source>
</evidence>
<organism evidence="2 3">
    <name type="scientific">Cirrhinus molitorella</name>
    <name type="common">mud carp</name>
    <dbReference type="NCBI Taxonomy" id="172907"/>
    <lineage>
        <taxon>Eukaryota</taxon>
        <taxon>Metazoa</taxon>
        <taxon>Chordata</taxon>
        <taxon>Craniata</taxon>
        <taxon>Vertebrata</taxon>
        <taxon>Euteleostomi</taxon>
        <taxon>Actinopterygii</taxon>
        <taxon>Neopterygii</taxon>
        <taxon>Teleostei</taxon>
        <taxon>Ostariophysi</taxon>
        <taxon>Cypriniformes</taxon>
        <taxon>Cyprinidae</taxon>
        <taxon>Labeoninae</taxon>
        <taxon>Labeonini</taxon>
        <taxon>Cirrhinus</taxon>
    </lineage>
</organism>
<dbReference type="PANTHER" id="PTHR23220">
    <property type="entry name" value="INTEGRIN ALPHA"/>
    <property type="match status" value="1"/>
</dbReference>
<proteinExistence type="predicted"/>
<name>A0ABR3L151_9TELE</name>
<comment type="caution">
    <text evidence="2">The sequence shown here is derived from an EMBL/GenBank/DDBJ whole genome shotgun (WGS) entry which is preliminary data.</text>
</comment>
<dbReference type="PANTHER" id="PTHR23220:SF118">
    <property type="entry name" value="INTEGRIN ALPHA-X"/>
    <property type="match status" value="1"/>
</dbReference>
<keyword evidence="3" id="KW-1185">Reference proteome</keyword>
<sequence length="110" mass="12442">MNMDWDFCLSLYLFCAFQSVLTFNIDPVTWKNFTRNNDVGFGYKVIQRDTSSLLVSDPLVQFSNNARGQVYSCDISQETCLPVTINVPSEAVNMSLGLFMTKDTQSSNFV</sequence>
<evidence type="ECO:0000313" key="2">
    <source>
        <dbReference type="EMBL" id="KAL1246635.1"/>
    </source>
</evidence>
<feature type="non-terminal residue" evidence="2">
    <location>
        <position position="110"/>
    </location>
</feature>
<gene>
    <name evidence="2" type="ORF">QQF64_034450</name>
</gene>
<keyword evidence="1" id="KW-0732">Signal</keyword>
<dbReference type="Gene3D" id="2.130.10.130">
    <property type="entry name" value="Integrin alpha, N-terminal"/>
    <property type="match status" value="1"/>
</dbReference>
<accession>A0ABR3L151</accession>
<reference evidence="2 3" key="1">
    <citation type="submission" date="2023-09" db="EMBL/GenBank/DDBJ databases">
        <authorList>
            <person name="Wang M."/>
        </authorList>
    </citation>
    <scope>NUCLEOTIDE SEQUENCE [LARGE SCALE GENOMIC DNA]</scope>
    <source>
        <strain evidence="2">GT-2023</strain>
        <tissue evidence="2">Liver</tissue>
    </source>
</reference>
<dbReference type="Proteomes" id="UP001558613">
    <property type="component" value="Unassembled WGS sequence"/>
</dbReference>
<evidence type="ECO:0000256" key="1">
    <source>
        <dbReference type="SAM" id="SignalP"/>
    </source>
</evidence>
<protein>
    <submittedName>
        <fullName evidence="2">Uncharacterized protein</fullName>
    </submittedName>
</protein>
<dbReference type="InterPro" id="IPR028994">
    <property type="entry name" value="Integrin_alpha_N"/>
</dbReference>